<evidence type="ECO:0000313" key="3">
    <source>
        <dbReference type="Proteomes" id="UP001226160"/>
    </source>
</evidence>
<dbReference type="RefSeq" id="WP_284589707.1">
    <property type="nucleotide sequence ID" value="NZ_JASNVP010000005.1"/>
</dbReference>
<name>A0AAP4F814_9CORY</name>
<feature type="transmembrane region" description="Helical" evidence="1">
    <location>
        <begin position="21"/>
        <end position="37"/>
    </location>
</feature>
<proteinExistence type="predicted"/>
<dbReference type="EMBL" id="JASNVP010000005">
    <property type="protein sequence ID" value="MDK4326169.1"/>
    <property type="molecule type" value="Genomic_DNA"/>
</dbReference>
<evidence type="ECO:0008006" key="4">
    <source>
        <dbReference type="Google" id="ProtNLM"/>
    </source>
</evidence>
<dbReference type="Proteomes" id="UP001226160">
    <property type="component" value="Unassembled WGS sequence"/>
</dbReference>
<keyword evidence="1" id="KW-0472">Membrane</keyword>
<evidence type="ECO:0000256" key="1">
    <source>
        <dbReference type="SAM" id="Phobius"/>
    </source>
</evidence>
<comment type="caution">
    <text evidence="2">The sequence shown here is derived from an EMBL/GenBank/DDBJ whole genome shotgun (WGS) entry which is preliminary data.</text>
</comment>
<evidence type="ECO:0000313" key="2">
    <source>
        <dbReference type="EMBL" id="MDK4326169.1"/>
    </source>
</evidence>
<reference evidence="2" key="1">
    <citation type="submission" date="2023-05" db="EMBL/GenBank/DDBJ databases">
        <title>Metabolic capabilities are highly conserved among human nasal-associated Corynebacterium species in pangenomic analyses.</title>
        <authorList>
            <person name="Tran T.H."/>
            <person name="Roberts A.Q."/>
            <person name="Escapa I.F."/>
            <person name="Gao W."/>
            <person name="Conlan S."/>
            <person name="Kong H."/>
            <person name="Segre J.A."/>
            <person name="Kelly M.S."/>
            <person name="Lemon K.P."/>
        </authorList>
    </citation>
    <scope>NUCLEOTIDE SEQUENCE</scope>
    <source>
        <strain evidence="2">KPL2654</strain>
    </source>
</reference>
<sequence length="92" mass="10285">MKNREEKKGGRSHPWREVLRNLFIATISLLPILPIIADTAGISNIPIVASVLTVTAAVSRVMALKQVDDWLAKHLPWLTPEQKGNHHNEPPH</sequence>
<accession>A0AAP4F814</accession>
<organism evidence="2 3">
    <name type="scientific">Corynebacterium propinquum</name>
    <dbReference type="NCBI Taxonomy" id="43769"/>
    <lineage>
        <taxon>Bacteria</taxon>
        <taxon>Bacillati</taxon>
        <taxon>Actinomycetota</taxon>
        <taxon>Actinomycetes</taxon>
        <taxon>Mycobacteriales</taxon>
        <taxon>Corynebacteriaceae</taxon>
        <taxon>Corynebacterium</taxon>
    </lineage>
</organism>
<keyword evidence="1" id="KW-0812">Transmembrane</keyword>
<feature type="transmembrane region" description="Helical" evidence="1">
    <location>
        <begin position="43"/>
        <end position="63"/>
    </location>
</feature>
<keyword evidence="1" id="KW-1133">Transmembrane helix</keyword>
<gene>
    <name evidence="2" type="ORF">QPX54_06530</name>
</gene>
<protein>
    <recommendedName>
        <fullName evidence="4">Holin</fullName>
    </recommendedName>
</protein>
<dbReference type="AlphaFoldDB" id="A0AAP4F814"/>